<dbReference type="STRING" id="1325564.NSJP_1393"/>
<proteinExistence type="predicted"/>
<dbReference type="Gene3D" id="3.40.50.1110">
    <property type="entry name" value="SGNH hydrolase"/>
    <property type="match status" value="1"/>
</dbReference>
<dbReference type="InterPro" id="IPR036514">
    <property type="entry name" value="SGNH_hydro_sf"/>
</dbReference>
<dbReference type="OrthoDB" id="9786188at2"/>
<dbReference type="PANTHER" id="PTHR30383:SF24">
    <property type="entry name" value="THIOESTERASE 1_PROTEASE 1_LYSOPHOSPHOLIPASE L1"/>
    <property type="match status" value="1"/>
</dbReference>
<feature type="chain" id="PRO_5013207073" evidence="1">
    <location>
        <begin position="23"/>
        <end position="220"/>
    </location>
</feature>
<dbReference type="RefSeq" id="WP_080886073.1">
    <property type="nucleotide sequence ID" value="NZ_LT828648.1"/>
</dbReference>
<dbReference type="InterPro" id="IPR051532">
    <property type="entry name" value="Ester_Hydrolysis_Enzymes"/>
</dbReference>
<evidence type="ECO:0000313" key="3">
    <source>
        <dbReference type="EMBL" id="SLM47565.1"/>
    </source>
</evidence>
<dbReference type="GO" id="GO:0106435">
    <property type="term" value="F:carboxylesterase activity"/>
    <property type="evidence" value="ECO:0007669"/>
    <property type="project" value="UniProtKB-EC"/>
</dbReference>
<keyword evidence="1" id="KW-0732">Signal</keyword>
<gene>
    <name evidence="3" type="primary">tesA</name>
    <name evidence="3" type="ORF">NSJP_1393</name>
</gene>
<dbReference type="AlphaFoldDB" id="A0A1W1I3M1"/>
<keyword evidence="3" id="KW-0378">Hydrolase</keyword>
<dbReference type="SUPFAM" id="SSF52266">
    <property type="entry name" value="SGNH hydrolase"/>
    <property type="match status" value="1"/>
</dbReference>
<dbReference type="PANTHER" id="PTHR30383">
    <property type="entry name" value="THIOESTERASE 1/PROTEASE 1/LYSOPHOSPHOLIPASE L1"/>
    <property type="match status" value="1"/>
</dbReference>
<dbReference type="Proteomes" id="UP000192042">
    <property type="component" value="Chromosome I"/>
</dbReference>
<keyword evidence="4" id="KW-1185">Reference proteome</keyword>
<dbReference type="EC" id="3.1.1.1" evidence="3"/>
<dbReference type="GO" id="GO:0004622">
    <property type="term" value="F:phosphatidylcholine lysophospholipase activity"/>
    <property type="evidence" value="ECO:0007669"/>
    <property type="project" value="TreeGrafter"/>
</dbReference>
<organism evidence="3 4">
    <name type="scientific">Nitrospira japonica</name>
    <dbReference type="NCBI Taxonomy" id="1325564"/>
    <lineage>
        <taxon>Bacteria</taxon>
        <taxon>Pseudomonadati</taxon>
        <taxon>Nitrospirota</taxon>
        <taxon>Nitrospiria</taxon>
        <taxon>Nitrospirales</taxon>
        <taxon>Nitrospiraceae</taxon>
        <taxon>Nitrospira</taxon>
    </lineage>
</organism>
<accession>A0A1W1I3M1</accession>
<dbReference type="InterPro" id="IPR013830">
    <property type="entry name" value="SGNH_hydro"/>
</dbReference>
<evidence type="ECO:0000313" key="4">
    <source>
        <dbReference type="Proteomes" id="UP000192042"/>
    </source>
</evidence>
<reference evidence="3 4" key="1">
    <citation type="submission" date="2017-03" db="EMBL/GenBank/DDBJ databases">
        <authorList>
            <person name="Afonso C.L."/>
            <person name="Miller P.J."/>
            <person name="Scott M.A."/>
            <person name="Spackman E."/>
            <person name="Goraichik I."/>
            <person name="Dimitrov K.M."/>
            <person name="Suarez D.L."/>
            <person name="Swayne D.E."/>
        </authorList>
    </citation>
    <scope>NUCLEOTIDE SEQUENCE [LARGE SCALE GENOMIC DNA]</scope>
    <source>
        <strain evidence="3">Genome sequencing of Nitrospira japonica strain NJ11</strain>
    </source>
</reference>
<name>A0A1W1I3M1_9BACT</name>
<protein>
    <submittedName>
        <fullName evidence="3">Esterase TesA</fullName>
        <ecNumber evidence="3">3.1.1.1</ecNumber>
    </submittedName>
</protein>
<dbReference type="KEGG" id="nja:NSJP_1393"/>
<evidence type="ECO:0000259" key="2">
    <source>
        <dbReference type="Pfam" id="PF13472"/>
    </source>
</evidence>
<sequence>MASLNIATAARCMVLASLLVGAAAAPTLAEAPADVRPKLVAFGDSLTSGLGVAAADAYPAQLQRRLDEAGFRYRVINAGVSGDTTAGGLRRVRWILNSRPTLVILELGGNDGLRGLSLAETRRNLELIVEQLQQASVTVVLAGMKLPPNYGQEYTQGFEEIYPALARRYRLKLIPFFLEGIAGDTALNQADGIHPTAEGYHIIVGNLFESLKPILKRQGG</sequence>
<evidence type="ECO:0000256" key="1">
    <source>
        <dbReference type="SAM" id="SignalP"/>
    </source>
</evidence>
<dbReference type="Pfam" id="PF13472">
    <property type="entry name" value="Lipase_GDSL_2"/>
    <property type="match status" value="1"/>
</dbReference>
<feature type="signal peptide" evidence="1">
    <location>
        <begin position="1"/>
        <end position="22"/>
    </location>
</feature>
<dbReference type="EMBL" id="LT828648">
    <property type="protein sequence ID" value="SLM47565.1"/>
    <property type="molecule type" value="Genomic_DNA"/>
</dbReference>
<dbReference type="CDD" id="cd01822">
    <property type="entry name" value="Lysophospholipase_L1_like"/>
    <property type="match status" value="1"/>
</dbReference>
<feature type="domain" description="SGNH hydrolase-type esterase" evidence="2">
    <location>
        <begin position="41"/>
        <end position="201"/>
    </location>
</feature>